<evidence type="ECO:0000256" key="1">
    <source>
        <dbReference type="ARBA" id="ARBA00022729"/>
    </source>
</evidence>
<name>A0A382PFY9_9ZZZZ</name>
<dbReference type="Gene3D" id="2.130.10.130">
    <property type="entry name" value="Integrin alpha, N-terminal"/>
    <property type="match status" value="1"/>
</dbReference>
<keyword evidence="1" id="KW-0732">Signal</keyword>
<accession>A0A382PFY9</accession>
<evidence type="ECO:0000313" key="2">
    <source>
        <dbReference type="EMBL" id="SVC71535.1"/>
    </source>
</evidence>
<dbReference type="Pfam" id="PF13517">
    <property type="entry name" value="FG-GAP_3"/>
    <property type="match status" value="1"/>
</dbReference>
<feature type="non-terminal residue" evidence="2">
    <location>
        <position position="344"/>
    </location>
</feature>
<dbReference type="SUPFAM" id="SSF69318">
    <property type="entry name" value="Integrin alpha N-terminal domain"/>
    <property type="match status" value="1"/>
</dbReference>
<dbReference type="AlphaFoldDB" id="A0A382PFY9"/>
<protein>
    <recommendedName>
        <fullName evidence="3">ASPIC/UnbV domain-containing protein</fullName>
    </recommendedName>
</protein>
<dbReference type="InterPro" id="IPR028994">
    <property type="entry name" value="Integrin_alpha_N"/>
</dbReference>
<dbReference type="PANTHER" id="PTHR46580">
    <property type="entry name" value="SENSOR KINASE-RELATED"/>
    <property type="match status" value="1"/>
</dbReference>
<proteinExistence type="predicted"/>
<reference evidence="2" key="1">
    <citation type="submission" date="2018-05" db="EMBL/GenBank/DDBJ databases">
        <authorList>
            <person name="Lanie J.A."/>
            <person name="Ng W.-L."/>
            <person name="Kazmierczak K.M."/>
            <person name="Andrzejewski T.M."/>
            <person name="Davidsen T.M."/>
            <person name="Wayne K.J."/>
            <person name="Tettelin H."/>
            <person name="Glass J.I."/>
            <person name="Rusch D."/>
            <person name="Podicherti R."/>
            <person name="Tsui H.-C.T."/>
            <person name="Winkler M.E."/>
        </authorList>
    </citation>
    <scope>NUCLEOTIDE SEQUENCE</scope>
</reference>
<dbReference type="InterPro" id="IPR013517">
    <property type="entry name" value="FG-GAP"/>
</dbReference>
<dbReference type="PANTHER" id="PTHR46580:SF4">
    <property type="entry name" value="ATP_GTP-BINDING PROTEIN"/>
    <property type="match status" value="1"/>
</dbReference>
<dbReference type="EMBL" id="UINC01106699">
    <property type="protein sequence ID" value="SVC71535.1"/>
    <property type="molecule type" value="Genomic_DNA"/>
</dbReference>
<organism evidence="2">
    <name type="scientific">marine metagenome</name>
    <dbReference type="NCBI Taxonomy" id="408172"/>
    <lineage>
        <taxon>unclassified sequences</taxon>
        <taxon>metagenomes</taxon>
        <taxon>ecological metagenomes</taxon>
    </lineage>
</organism>
<sequence>HVMLNDGAGTFPDAGRRVYPNDGSAYGSWAQPIAVAAAPIFGMTAMDLIIGDRVARSVSLLANDGTGRFDGRREDIFIGHQLSDVVAVDLDADGDVDIAVANGPNTDTITLLYNDGQGSMSARAVLPVQTGPVALAAGHFDADGYIDLVVANRFSNSLTILINDRNGTFFIGGHHAVGISPLDVAVFDMDADGDLDIAASTAGSRSISLMRNDGLGSFQAAAAPQSTNLRPVAVAADGMTADILNDLVVGGRGDFLVFFENVDGTLFERQDVDTGFPIRDVHLVDLDDNRVSDLIVLSADSARVRVYHNRLVGRKVPPRPPALVTATDVRRDLGGSIVITWEDG</sequence>
<gene>
    <name evidence="2" type="ORF">METZ01_LOCUS324389</name>
</gene>
<feature type="non-terminal residue" evidence="2">
    <location>
        <position position="1"/>
    </location>
</feature>
<evidence type="ECO:0008006" key="3">
    <source>
        <dbReference type="Google" id="ProtNLM"/>
    </source>
</evidence>